<gene>
    <name evidence="1" type="ORF">SAMN05216289_14815</name>
</gene>
<dbReference type="Proteomes" id="UP000198575">
    <property type="component" value="Unassembled WGS sequence"/>
</dbReference>
<dbReference type="InterPro" id="IPR046674">
    <property type="entry name" value="DUF6544"/>
</dbReference>
<name>A0A1I5B1Z1_9GAMM</name>
<evidence type="ECO:0000313" key="1">
    <source>
        <dbReference type="EMBL" id="SFN68640.1"/>
    </source>
</evidence>
<dbReference type="EMBL" id="FOVF01000048">
    <property type="protein sequence ID" value="SFN68640.1"/>
    <property type="molecule type" value="Genomic_DNA"/>
</dbReference>
<sequence>MFWVSCLALALLATGAFAMHRQRWVRQVRGKTWRHLLADRAKGRVEATIPPALPEPVRRYFERMLPAHGRLPAVTRIRQHGTLRSSCSSTRWLDFTADQVIAARSTEFQWLARVAVGAGLSFDVCDRLVANEAGSEVRLCSLFVLGADRGSRELTEASLQRFLAEAIWSPAALLPAAGVSWQAIEERSALATLACGATRVSLQFRFNAEGEATDVYAPARWMRERGRYRAVAWEGRYFDYAWRDGIRVPLRAEVGWYVDEAWCPVWKGRIDRIEQLPA</sequence>
<dbReference type="Pfam" id="PF20181">
    <property type="entry name" value="DUF6544"/>
    <property type="match status" value="1"/>
</dbReference>
<evidence type="ECO:0000313" key="2">
    <source>
        <dbReference type="Proteomes" id="UP000198575"/>
    </source>
</evidence>
<dbReference type="AlphaFoldDB" id="A0A1I5B1Z1"/>
<accession>A0A1I5B1Z1</accession>
<keyword evidence="2" id="KW-1185">Reference proteome</keyword>
<proteinExistence type="predicted"/>
<protein>
    <submittedName>
        <fullName evidence="1">Uncharacterized protein</fullName>
    </submittedName>
</protein>
<reference evidence="1 2" key="1">
    <citation type="submission" date="2016-10" db="EMBL/GenBank/DDBJ databases">
        <authorList>
            <person name="de Groot N.N."/>
        </authorList>
    </citation>
    <scope>NUCLEOTIDE SEQUENCE [LARGE SCALE GENOMIC DNA]</scope>
    <source>
        <strain evidence="1 2">CGMCC 1.7659</strain>
    </source>
</reference>
<organism evidence="1 2">
    <name type="scientific">Dokdonella immobilis</name>
    <dbReference type="NCBI Taxonomy" id="578942"/>
    <lineage>
        <taxon>Bacteria</taxon>
        <taxon>Pseudomonadati</taxon>
        <taxon>Pseudomonadota</taxon>
        <taxon>Gammaproteobacteria</taxon>
        <taxon>Lysobacterales</taxon>
        <taxon>Rhodanobacteraceae</taxon>
        <taxon>Dokdonella</taxon>
    </lineage>
</organism>
<dbReference type="STRING" id="578942.SAMN05216289_14815"/>